<dbReference type="Gene3D" id="3.90.550.10">
    <property type="entry name" value="Spore Coat Polysaccharide Biosynthesis Protein SpsA, Chain A"/>
    <property type="match status" value="1"/>
</dbReference>
<dbReference type="RefSeq" id="WP_093913749.1">
    <property type="nucleotide sequence ID" value="NZ_FONL01000011.1"/>
</dbReference>
<feature type="domain" description="MobA-like NTP transferase" evidence="1">
    <location>
        <begin position="23"/>
        <end position="159"/>
    </location>
</feature>
<organism evidence="2 3">
    <name type="scientific">Succiniclasticum ruminis DSM 9236</name>
    <dbReference type="NCBI Taxonomy" id="1123323"/>
    <lineage>
        <taxon>Bacteria</taxon>
        <taxon>Bacillati</taxon>
        <taxon>Bacillota</taxon>
        <taxon>Negativicutes</taxon>
        <taxon>Acidaminococcales</taxon>
        <taxon>Acidaminococcaceae</taxon>
        <taxon>Succiniclasticum</taxon>
    </lineage>
</organism>
<dbReference type="OrthoDB" id="159246at2"/>
<dbReference type="Proteomes" id="UP000198896">
    <property type="component" value="Unassembled WGS sequence"/>
</dbReference>
<dbReference type="SUPFAM" id="SSF53448">
    <property type="entry name" value="Nucleotide-diphospho-sugar transferases"/>
    <property type="match status" value="1"/>
</dbReference>
<accession>A0A1I2C3Z2</accession>
<evidence type="ECO:0000313" key="2">
    <source>
        <dbReference type="EMBL" id="SFE62945.1"/>
    </source>
</evidence>
<keyword evidence="2" id="KW-0808">Transferase</keyword>
<dbReference type="STRING" id="1123323.SAMN05216245_1115"/>
<dbReference type="GO" id="GO:0016779">
    <property type="term" value="F:nucleotidyltransferase activity"/>
    <property type="evidence" value="ECO:0007669"/>
    <property type="project" value="UniProtKB-ARBA"/>
</dbReference>
<dbReference type="InterPro" id="IPR029044">
    <property type="entry name" value="Nucleotide-diphossugar_trans"/>
</dbReference>
<dbReference type="InterPro" id="IPR025877">
    <property type="entry name" value="MobA-like_NTP_Trfase"/>
</dbReference>
<evidence type="ECO:0000259" key="1">
    <source>
        <dbReference type="Pfam" id="PF12804"/>
    </source>
</evidence>
<dbReference type="EMBL" id="FONL01000011">
    <property type="protein sequence ID" value="SFE62945.1"/>
    <property type="molecule type" value="Genomic_DNA"/>
</dbReference>
<protein>
    <submittedName>
        <fullName evidence="2">MobA-like NTP transferase domain-containing protein</fullName>
    </submittedName>
</protein>
<dbReference type="AlphaFoldDB" id="A0A1I2C3Z2"/>
<dbReference type="Pfam" id="PF12804">
    <property type="entry name" value="NTP_transf_3"/>
    <property type="match status" value="1"/>
</dbReference>
<name>A0A1I2C3Z2_9FIRM</name>
<sequence length="273" mass="30043">MNTEMTKPGETLDSRRLFKYDLIILAGGAGTVTLPGQGERARALAELKGRRLLDYIVDGVRKSSRIASVVLVTHSAHREAFRQAAVPGLLLCACDGSMAECAAAAIRKLQEQPGHENITKVATVCDDLPFLTGEALDDFIARAEAAEADGVYAIVRKEACLREFPSLRRTFFHLKEGDFTGGNVSLVSVDLFPGCIEKMKEVFALRKNPVKLAAWLGPFFILKMLLHQLSLEDVEKKVSDLFGYRGRAVITDHACIGTDLDKAEEWSEAEKYL</sequence>
<reference evidence="2 3" key="1">
    <citation type="submission" date="2016-10" db="EMBL/GenBank/DDBJ databases">
        <authorList>
            <person name="de Groot N.N."/>
        </authorList>
    </citation>
    <scope>NUCLEOTIDE SEQUENCE [LARGE SCALE GENOMIC DNA]</scope>
    <source>
        <strain evidence="2 3">DSM 9236</strain>
    </source>
</reference>
<proteinExistence type="predicted"/>
<keyword evidence="3" id="KW-1185">Reference proteome</keyword>
<gene>
    <name evidence="2" type="ORF">SAMN05216245_1115</name>
</gene>
<evidence type="ECO:0000313" key="3">
    <source>
        <dbReference type="Proteomes" id="UP000198896"/>
    </source>
</evidence>